<feature type="domain" description="RsbT co-antagonist protein RsbRD N-terminal" evidence="3">
    <location>
        <begin position="39"/>
        <end position="175"/>
    </location>
</feature>
<dbReference type="Gene3D" id="1.10.10.2840">
    <property type="entry name" value="PucR C-terminal helix-turn-helix domain"/>
    <property type="match status" value="1"/>
</dbReference>
<name>A0A7J5C396_9MICO</name>
<reference evidence="4 5" key="1">
    <citation type="submission" date="2019-09" db="EMBL/GenBank/DDBJ databases">
        <title>Phylogeny of genus Pseudoclavibacter and closely related genus.</title>
        <authorList>
            <person name="Li Y."/>
        </authorList>
    </citation>
    <scope>NUCLEOTIDE SEQUENCE [LARGE SCALE GENOMIC DNA]</scope>
    <source>
        <strain evidence="4 5">DSM 23821</strain>
    </source>
</reference>
<organism evidence="4 5">
    <name type="scientific">Pseudoclavibacter chungangensis</name>
    <dbReference type="NCBI Taxonomy" id="587635"/>
    <lineage>
        <taxon>Bacteria</taxon>
        <taxon>Bacillati</taxon>
        <taxon>Actinomycetota</taxon>
        <taxon>Actinomycetes</taxon>
        <taxon>Micrococcales</taxon>
        <taxon>Microbacteriaceae</taxon>
        <taxon>Pseudoclavibacter</taxon>
    </lineage>
</organism>
<dbReference type="Pfam" id="PF14361">
    <property type="entry name" value="RsbRD_N"/>
    <property type="match status" value="1"/>
</dbReference>
<dbReference type="AlphaFoldDB" id="A0A7J5C396"/>
<dbReference type="InterPro" id="IPR025736">
    <property type="entry name" value="PucR_C-HTH_dom"/>
</dbReference>
<dbReference type="InterPro" id="IPR025751">
    <property type="entry name" value="RsbRD_N_dom"/>
</dbReference>
<dbReference type="InterPro" id="IPR042070">
    <property type="entry name" value="PucR_C-HTH_sf"/>
</dbReference>
<keyword evidence="5" id="KW-1185">Reference proteome</keyword>
<evidence type="ECO:0000313" key="5">
    <source>
        <dbReference type="Proteomes" id="UP000467240"/>
    </source>
</evidence>
<proteinExistence type="predicted"/>
<dbReference type="OrthoDB" id="3190266at2"/>
<evidence type="ECO:0000259" key="2">
    <source>
        <dbReference type="Pfam" id="PF13556"/>
    </source>
</evidence>
<gene>
    <name evidence="4" type="ORF">F8O01_02280</name>
</gene>
<dbReference type="EMBL" id="WBJZ01000002">
    <property type="protein sequence ID" value="KAB1662307.1"/>
    <property type="molecule type" value="Genomic_DNA"/>
</dbReference>
<accession>A0A7J5C396</accession>
<dbReference type="RefSeq" id="WP_158039246.1">
    <property type="nucleotide sequence ID" value="NZ_JACCFV010000001.1"/>
</dbReference>
<feature type="compositionally biased region" description="Basic and acidic residues" evidence="1">
    <location>
        <begin position="1"/>
        <end position="14"/>
    </location>
</feature>
<protein>
    <submittedName>
        <fullName evidence="4">PucR family transcriptional regulator</fullName>
    </submittedName>
</protein>
<dbReference type="InterPro" id="IPR051448">
    <property type="entry name" value="CdaR-like_regulators"/>
</dbReference>
<dbReference type="Pfam" id="PF13556">
    <property type="entry name" value="HTH_30"/>
    <property type="match status" value="1"/>
</dbReference>
<dbReference type="PANTHER" id="PTHR33744">
    <property type="entry name" value="CARBOHYDRATE DIACID REGULATOR"/>
    <property type="match status" value="1"/>
</dbReference>
<feature type="domain" description="PucR C-terminal helix-turn-helix" evidence="2">
    <location>
        <begin position="343"/>
        <end position="397"/>
    </location>
</feature>
<evidence type="ECO:0000313" key="4">
    <source>
        <dbReference type="EMBL" id="KAB1662307.1"/>
    </source>
</evidence>
<dbReference type="PANTHER" id="PTHR33744:SF1">
    <property type="entry name" value="DNA-BINDING TRANSCRIPTIONAL ACTIVATOR ADER"/>
    <property type="match status" value="1"/>
</dbReference>
<evidence type="ECO:0000259" key="3">
    <source>
        <dbReference type="Pfam" id="PF14361"/>
    </source>
</evidence>
<dbReference type="Proteomes" id="UP000467240">
    <property type="component" value="Unassembled WGS sequence"/>
</dbReference>
<evidence type="ECO:0000256" key="1">
    <source>
        <dbReference type="SAM" id="MobiDB-lite"/>
    </source>
</evidence>
<sequence length="399" mass="43442">MHILDGEHVGDGPERSGVGRPGAERWGELLDAIDVEELARDFEHRVRRLDWYRDEVLTVSELRGSATASFRSVLRSMDPRVDRAGAKEELLEIAAHVGVSRARLGTPVEMLLHAIRIDFTVLWNHVVSIATRDDAVLLVARTEQIWGAVEEYAARTHHAYIAERARMTQEADAVRRARIATLFGAAGRSPEALAEVAAALGVRCDDDFQVAVADDEHVDELRAAIVQGELRGATVFTHAMGEATVAFWRRDGREGAAASEIVRRVRGVACAFAEHVAGLADVAPAARTCRELLDVVVAGEGAISMADAWARLARVRLSASGQRLDADVAQALAVCTDAERDRLVEAVCGYLRSGSVHAAAAAAFCHRNTLMNRLRRFRELTGIDVSVPQQAARLVVAWS</sequence>
<comment type="caution">
    <text evidence="4">The sequence shown here is derived from an EMBL/GenBank/DDBJ whole genome shotgun (WGS) entry which is preliminary data.</text>
</comment>
<feature type="region of interest" description="Disordered" evidence="1">
    <location>
        <begin position="1"/>
        <end position="22"/>
    </location>
</feature>